<evidence type="ECO:0000256" key="1">
    <source>
        <dbReference type="SAM" id="Phobius"/>
    </source>
</evidence>
<protein>
    <submittedName>
        <fullName evidence="2">Uncharacterized protein</fullName>
    </submittedName>
</protein>
<evidence type="ECO:0000313" key="2">
    <source>
        <dbReference type="EMBL" id="QXJ32318.1"/>
    </source>
</evidence>
<sequence>MSFFTYLGLGIPVFIVLILDNAGFHKTAYVFSVSQLGITLAFLASLFS</sequence>
<proteinExistence type="predicted"/>
<dbReference type="AlphaFoldDB" id="A0A8F5BVY2"/>
<feature type="transmembrane region" description="Helical" evidence="1">
    <location>
        <begin position="6"/>
        <end position="22"/>
    </location>
</feature>
<evidence type="ECO:0000313" key="3">
    <source>
        <dbReference type="Proteomes" id="UP000693941"/>
    </source>
</evidence>
<keyword evidence="1" id="KW-1133">Transmembrane helix</keyword>
<dbReference type="EMBL" id="CP077715">
    <property type="protein sequence ID" value="QXJ32318.1"/>
    <property type="molecule type" value="Genomic_DNA"/>
</dbReference>
<feature type="transmembrane region" description="Helical" evidence="1">
    <location>
        <begin position="29"/>
        <end position="47"/>
    </location>
</feature>
<gene>
    <name evidence="2" type="ORF">J5U21_01969</name>
</gene>
<reference evidence="2" key="1">
    <citation type="journal article" date="2021" name="Environ. Microbiol.">
        <title>New insights into the diversity and evolution of the archaeal mobilome from three complete genomes of Saccharolobus shibatae.</title>
        <authorList>
            <person name="Medvedeva S."/>
            <person name="Brandt D."/>
            <person name="Cvirkaite-Krupovic V."/>
            <person name="Liu Y."/>
            <person name="Severinov K."/>
            <person name="Ishino S."/>
            <person name="Ishino Y."/>
            <person name="Prangishvili D."/>
            <person name="Kalinowski J."/>
            <person name="Krupovic M."/>
        </authorList>
    </citation>
    <scope>NUCLEOTIDE SEQUENCE</scope>
    <source>
        <strain evidence="2">BEU9</strain>
    </source>
</reference>
<keyword evidence="1" id="KW-0812">Transmembrane</keyword>
<organism evidence="2 3">
    <name type="scientific">Saccharolobus shibatae</name>
    <dbReference type="NCBI Taxonomy" id="2286"/>
    <lineage>
        <taxon>Archaea</taxon>
        <taxon>Thermoproteota</taxon>
        <taxon>Thermoprotei</taxon>
        <taxon>Sulfolobales</taxon>
        <taxon>Sulfolobaceae</taxon>
        <taxon>Saccharolobus</taxon>
    </lineage>
</organism>
<accession>A0A8F5BVY2</accession>
<dbReference type="Proteomes" id="UP000693941">
    <property type="component" value="Chromosome"/>
</dbReference>
<keyword evidence="1" id="KW-0472">Membrane</keyword>
<name>A0A8F5BVY2_9CREN</name>